<dbReference type="RefSeq" id="WP_157980546.1">
    <property type="nucleotide sequence ID" value="NZ_JAAVUN010000025.1"/>
</dbReference>
<sequence>MEPFLRLQAASLQDDCSAFNIGLAPAATQKRVDGWPEFSVDVVNAKELEDQSSTYKTRIFNNNDINFSNFFPEWRKICTQLPIPTALLYPSNQPITLEARVVQAVNALEACHRKLGQTDTDPPEAYEQLKSDLANLPTPINRKRRERILKLYSRTKEPTLESRLLSVVESLGAKSCHILTSHQPEEWAHIASRLRNVLSHGLETNTNIEQNVNLLWQVINTTTLAITLQLIQAAGADVENILQKPQNRSLEQANPNNRIDWKLFSSHETFPPLSSVSNDDPPSRPFDRP</sequence>
<dbReference type="Proteomes" id="UP000521379">
    <property type="component" value="Unassembled WGS sequence"/>
</dbReference>
<evidence type="ECO:0000256" key="1">
    <source>
        <dbReference type="SAM" id="MobiDB-lite"/>
    </source>
</evidence>
<dbReference type="AlphaFoldDB" id="A0A846TXH7"/>
<feature type="domain" description="Apea-like HEPN" evidence="2">
    <location>
        <begin position="102"/>
        <end position="236"/>
    </location>
</feature>
<feature type="compositionally biased region" description="Polar residues" evidence="1">
    <location>
        <begin position="270"/>
        <end position="280"/>
    </location>
</feature>
<dbReference type="Pfam" id="PF18739">
    <property type="entry name" value="HEPN_Apea"/>
    <property type="match status" value="1"/>
</dbReference>
<evidence type="ECO:0000313" key="3">
    <source>
        <dbReference type="EMBL" id="NKE10452.1"/>
    </source>
</evidence>
<name>A0A846TXH7_9MICC</name>
<reference evidence="3 4" key="1">
    <citation type="submission" date="2020-02" db="EMBL/GenBank/DDBJ databases">
        <authorList>
            <person name="Sun Q."/>
        </authorList>
    </citation>
    <scope>NUCLEOTIDE SEQUENCE [LARGE SCALE GENOMIC DNA]</scope>
    <source>
        <strain evidence="3 4">YIM 13062</strain>
    </source>
</reference>
<dbReference type="InterPro" id="IPR041229">
    <property type="entry name" value="HEPN_Apea"/>
</dbReference>
<keyword evidence="4" id="KW-1185">Reference proteome</keyword>
<evidence type="ECO:0000259" key="2">
    <source>
        <dbReference type="Pfam" id="PF18739"/>
    </source>
</evidence>
<organism evidence="3 4">
    <name type="scientific">Kocuria subflava</name>
    <dbReference type="NCBI Taxonomy" id="1736139"/>
    <lineage>
        <taxon>Bacteria</taxon>
        <taxon>Bacillati</taxon>
        <taxon>Actinomycetota</taxon>
        <taxon>Actinomycetes</taxon>
        <taxon>Micrococcales</taxon>
        <taxon>Micrococcaceae</taxon>
        <taxon>Kocuria</taxon>
    </lineage>
</organism>
<feature type="region of interest" description="Disordered" evidence="1">
    <location>
        <begin position="270"/>
        <end position="289"/>
    </location>
</feature>
<accession>A0A846TXH7</accession>
<evidence type="ECO:0000313" key="4">
    <source>
        <dbReference type="Proteomes" id="UP000521379"/>
    </source>
</evidence>
<proteinExistence type="predicted"/>
<gene>
    <name evidence="3" type="ORF">GTW58_11035</name>
</gene>
<comment type="caution">
    <text evidence="3">The sequence shown here is derived from an EMBL/GenBank/DDBJ whole genome shotgun (WGS) entry which is preliminary data.</text>
</comment>
<dbReference type="EMBL" id="JAAVUN010000025">
    <property type="protein sequence ID" value="NKE10452.1"/>
    <property type="molecule type" value="Genomic_DNA"/>
</dbReference>
<protein>
    <recommendedName>
        <fullName evidence="2">Apea-like HEPN domain-containing protein</fullName>
    </recommendedName>
</protein>